<keyword evidence="2" id="KW-1185">Reference proteome</keyword>
<dbReference type="RefSeq" id="WP_160752978.1">
    <property type="nucleotide sequence ID" value="NZ_WTYA01000005.1"/>
</dbReference>
<reference evidence="1 2" key="1">
    <citation type="submission" date="2019-12" db="EMBL/GenBank/DDBJ databases">
        <title>Genomic-based taxomic classification of the family Erythrobacteraceae.</title>
        <authorList>
            <person name="Xu L."/>
        </authorList>
    </citation>
    <scope>NUCLEOTIDE SEQUENCE [LARGE SCALE GENOMIC DNA]</scope>
    <source>
        <strain evidence="1 2">KEMB 9005-328</strain>
    </source>
</reference>
<evidence type="ECO:0000313" key="2">
    <source>
        <dbReference type="Proteomes" id="UP000439780"/>
    </source>
</evidence>
<sequence>MTAVVIVLGLLALLFLLTTSSRPWVPEPGAATAQQVKLTRNAFQAARKSRATREPVALTLDQPQLDAVSTMIGQGFPPNRLSAHIDDDRLTVTASRPFLGRWLNVRGITSGKSIGFPDLSARVGAIPVPGWLAKFGLGIARRLLILRGATLPPLDTLVAGTDVANGRITARITLPRTGLVDQASSDGALAIDDDEVARIYCKLADEQRANPDPLFAHQMRRAMALSSATRQSDGAALVALAMMAVNKDVGQLAGDADTKTAKCKAPSGQLTLQGRMDSPKHWSLSAALEVTTGRNFTVAMGEWKELSDSLAKNPFLAKGDTSGFSFVDLATDRAGFFWAKALTDPATIDQAREKMAQATDEMLLPKPAVELNDGMPNAQFVAAYGGTDDPRFKAKVNSIDAMLKANGVP</sequence>
<name>A0A845AGT2_9SPHN</name>
<proteinExistence type="predicted"/>
<dbReference type="Proteomes" id="UP000439780">
    <property type="component" value="Unassembled WGS sequence"/>
</dbReference>
<organism evidence="1 2">
    <name type="scientific">Qipengyuania algicida</name>
    <dbReference type="NCBI Taxonomy" id="1836209"/>
    <lineage>
        <taxon>Bacteria</taxon>
        <taxon>Pseudomonadati</taxon>
        <taxon>Pseudomonadota</taxon>
        <taxon>Alphaproteobacteria</taxon>
        <taxon>Sphingomonadales</taxon>
        <taxon>Erythrobacteraceae</taxon>
        <taxon>Qipengyuania</taxon>
    </lineage>
</organism>
<gene>
    <name evidence="1" type="ORF">GRI58_07570</name>
</gene>
<protein>
    <submittedName>
        <fullName evidence="1">Uncharacterized protein</fullName>
    </submittedName>
</protein>
<dbReference type="EMBL" id="WTYA01000005">
    <property type="protein sequence ID" value="MXP28677.1"/>
    <property type="molecule type" value="Genomic_DNA"/>
</dbReference>
<dbReference type="OrthoDB" id="9997at2"/>
<accession>A0A845AGT2</accession>
<dbReference type="AlphaFoldDB" id="A0A845AGT2"/>
<evidence type="ECO:0000313" key="1">
    <source>
        <dbReference type="EMBL" id="MXP28677.1"/>
    </source>
</evidence>
<comment type="caution">
    <text evidence="1">The sequence shown here is derived from an EMBL/GenBank/DDBJ whole genome shotgun (WGS) entry which is preliminary data.</text>
</comment>